<sequence length="154" mass="17887">MVSMNFSSRFKNKIEKLGRDGIPSLVTSNAIDKTEIPTWKIHQPLLRLLPSNSKVMISQKGNDEREQDYIKSDTRRSNTPINVLPQIRISPIRIKENASRSKSPLDLRERIYYTEPEKIDVATSCPKLPRINSSQYSLKSTIKHKSRIRVKKYY</sequence>
<gene>
    <name evidence="2" type="ORF">SteCoe_23890</name>
</gene>
<keyword evidence="3" id="KW-1185">Reference proteome</keyword>
<feature type="compositionally biased region" description="Basic and acidic residues" evidence="1">
    <location>
        <begin position="61"/>
        <end position="76"/>
    </location>
</feature>
<feature type="region of interest" description="Disordered" evidence="1">
    <location>
        <begin position="58"/>
        <end position="77"/>
    </location>
</feature>
<evidence type="ECO:0000313" key="3">
    <source>
        <dbReference type="Proteomes" id="UP000187209"/>
    </source>
</evidence>
<reference evidence="2 3" key="1">
    <citation type="submission" date="2016-11" db="EMBL/GenBank/DDBJ databases">
        <title>The macronuclear genome of Stentor coeruleus: a giant cell with tiny introns.</title>
        <authorList>
            <person name="Slabodnick M."/>
            <person name="Ruby J.G."/>
            <person name="Reiff S.B."/>
            <person name="Swart E.C."/>
            <person name="Gosai S."/>
            <person name="Prabakaran S."/>
            <person name="Witkowska E."/>
            <person name="Larue G.E."/>
            <person name="Fisher S."/>
            <person name="Freeman R.M."/>
            <person name="Gunawardena J."/>
            <person name="Chu W."/>
            <person name="Stover N.A."/>
            <person name="Gregory B.D."/>
            <person name="Nowacki M."/>
            <person name="Derisi J."/>
            <person name="Roy S.W."/>
            <person name="Marshall W.F."/>
            <person name="Sood P."/>
        </authorList>
    </citation>
    <scope>NUCLEOTIDE SEQUENCE [LARGE SCALE GENOMIC DNA]</scope>
    <source>
        <strain evidence="2">WM001</strain>
    </source>
</reference>
<evidence type="ECO:0000256" key="1">
    <source>
        <dbReference type="SAM" id="MobiDB-lite"/>
    </source>
</evidence>
<dbReference type="Proteomes" id="UP000187209">
    <property type="component" value="Unassembled WGS sequence"/>
</dbReference>
<accession>A0A1R2BIU3</accession>
<proteinExistence type="predicted"/>
<dbReference type="AlphaFoldDB" id="A0A1R2BIU3"/>
<dbReference type="EMBL" id="MPUH01000616">
    <property type="protein sequence ID" value="OMJ76692.1"/>
    <property type="molecule type" value="Genomic_DNA"/>
</dbReference>
<comment type="caution">
    <text evidence="2">The sequence shown here is derived from an EMBL/GenBank/DDBJ whole genome shotgun (WGS) entry which is preliminary data.</text>
</comment>
<protein>
    <submittedName>
        <fullName evidence="2">Uncharacterized protein</fullName>
    </submittedName>
</protein>
<organism evidence="2 3">
    <name type="scientific">Stentor coeruleus</name>
    <dbReference type="NCBI Taxonomy" id="5963"/>
    <lineage>
        <taxon>Eukaryota</taxon>
        <taxon>Sar</taxon>
        <taxon>Alveolata</taxon>
        <taxon>Ciliophora</taxon>
        <taxon>Postciliodesmatophora</taxon>
        <taxon>Heterotrichea</taxon>
        <taxon>Heterotrichida</taxon>
        <taxon>Stentoridae</taxon>
        <taxon>Stentor</taxon>
    </lineage>
</organism>
<evidence type="ECO:0000313" key="2">
    <source>
        <dbReference type="EMBL" id="OMJ76692.1"/>
    </source>
</evidence>
<name>A0A1R2BIU3_9CILI</name>